<reference evidence="3 4" key="1">
    <citation type="submission" date="2020-08" db="EMBL/GenBank/DDBJ databases">
        <title>Sequencing the genomes of 1000 actinobacteria strains.</title>
        <authorList>
            <person name="Klenk H.-P."/>
        </authorList>
    </citation>
    <scope>NUCLEOTIDE SEQUENCE [LARGE SCALE GENOMIC DNA]</scope>
    <source>
        <strain evidence="3 4">DSM 45486</strain>
    </source>
</reference>
<evidence type="ECO:0000313" key="4">
    <source>
        <dbReference type="Proteomes" id="UP000552097"/>
    </source>
</evidence>
<dbReference type="InterPro" id="IPR005545">
    <property type="entry name" value="YCII"/>
</dbReference>
<protein>
    <recommendedName>
        <fullName evidence="2">YCII-related domain-containing protein</fullName>
    </recommendedName>
</protein>
<dbReference type="AlphaFoldDB" id="A0A7W9HLE4"/>
<evidence type="ECO:0000313" key="3">
    <source>
        <dbReference type="EMBL" id="MBB5804290.1"/>
    </source>
</evidence>
<proteinExistence type="inferred from homology"/>
<evidence type="ECO:0000259" key="2">
    <source>
        <dbReference type="Pfam" id="PF03795"/>
    </source>
</evidence>
<dbReference type="Pfam" id="PF03795">
    <property type="entry name" value="YCII"/>
    <property type="match status" value="1"/>
</dbReference>
<dbReference type="Proteomes" id="UP000552097">
    <property type="component" value="Unassembled WGS sequence"/>
</dbReference>
<gene>
    <name evidence="3" type="ORF">F4560_004058</name>
</gene>
<dbReference type="PANTHER" id="PTHR35174">
    <property type="entry name" value="BLL7171 PROTEIN-RELATED"/>
    <property type="match status" value="1"/>
</dbReference>
<dbReference type="SUPFAM" id="SSF54909">
    <property type="entry name" value="Dimeric alpha+beta barrel"/>
    <property type="match status" value="1"/>
</dbReference>
<dbReference type="Gene3D" id="3.30.70.1060">
    <property type="entry name" value="Dimeric alpha+beta barrel"/>
    <property type="match status" value="1"/>
</dbReference>
<dbReference type="RefSeq" id="WP_184922076.1">
    <property type="nucleotide sequence ID" value="NZ_JACHMO010000001.1"/>
</dbReference>
<comment type="similarity">
    <text evidence="1">Belongs to the YciI family.</text>
</comment>
<evidence type="ECO:0000256" key="1">
    <source>
        <dbReference type="ARBA" id="ARBA00007689"/>
    </source>
</evidence>
<organism evidence="3 4">
    <name type="scientific">Saccharothrix ecbatanensis</name>
    <dbReference type="NCBI Taxonomy" id="1105145"/>
    <lineage>
        <taxon>Bacteria</taxon>
        <taxon>Bacillati</taxon>
        <taxon>Actinomycetota</taxon>
        <taxon>Actinomycetes</taxon>
        <taxon>Pseudonocardiales</taxon>
        <taxon>Pseudonocardiaceae</taxon>
        <taxon>Saccharothrix</taxon>
    </lineage>
</organism>
<sequence>MKYMIMMFGGFGATLADRDPEWITGMQEFMMRLDQELRASGEVVGGSGLVDPGRAKTVRFQNGAPVVTDGPFAEVKESLAGYWVIEASEERALEIASRVVAFIEYPIEVRQVMHESAEV</sequence>
<name>A0A7W9HLE4_9PSEU</name>
<keyword evidence="4" id="KW-1185">Reference proteome</keyword>
<dbReference type="PANTHER" id="PTHR35174:SF3">
    <property type="entry name" value="BLL7171 PROTEIN"/>
    <property type="match status" value="1"/>
</dbReference>
<feature type="domain" description="YCII-related" evidence="2">
    <location>
        <begin position="25"/>
        <end position="98"/>
    </location>
</feature>
<accession>A0A7W9HLE4</accession>
<comment type="caution">
    <text evidence="3">The sequence shown here is derived from an EMBL/GenBank/DDBJ whole genome shotgun (WGS) entry which is preliminary data.</text>
</comment>
<dbReference type="InterPro" id="IPR011008">
    <property type="entry name" value="Dimeric_a/b-barrel"/>
</dbReference>
<dbReference type="EMBL" id="JACHMO010000001">
    <property type="protein sequence ID" value="MBB5804290.1"/>
    <property type="molecule type" value="Genomic_DNA"/>
</dbReference>